<evidence type="ECO:0000313" key="2">
    <source>
        <dbReference type="Proteomes" id="UP000186817"/>
    </source>
</evidence>
<dbReference type="AlphaFoldDB" id="A0A1Q9EQS7"/>
<proteinExistence type="predicted"/>
<dbReference type="EMBL" id="LSRX01000090">
    <property type="protein sequence ID" value="OLQ09796.1"/>
    <property type="molecule type" value="Genomic_DNA"/>
</dbReference>
<comment type="caution">
    <text evidence="1">The sequence shown here is derived from an EMBL/GenBank/DDBJ whole genome shotgun (WGS) entry which is preliminary data.</text>
</comment>
<name>A0A1Q9EQS7_SYMMI</name>
<keyword evidence="2" id="KW-1185">Reference proteome</keyword>
<gene>
    <name evidence="1" type="ORF">AK812_SmicGene6535</name>
</gene>
<reference evidence="1 2" key="1">
    <citation type="submission" date="2016-02" db="EMBL/GenBank/DDBJ databases">
        <title>Genome analysis of coral dinoflagellate symbionts highlights evolutionary adaptations to a symbiotic lifestyle.</title>
        <authorList>
            <person name="Aranda M."/>
            <person name="Li Y."/>
            <person name="Liew Y.J."/>
            <person name="Baumgarten S."/>
            <person name="Simakov O."/>
            <person name="Wilson M."/>
            <person name="Piel J."/>
            <person name="Ashoor H."/>
            <person name="Bougouffa S."/>
            <person name="Bajic V.B."/>
            <person name="Ryu T."/>
            <person name="Ravasi T."/>
            <person name="Bayer T."/>
            <person name="Micklem G."/>
            <person name="Kim H."/>
            <person name="Bhak J."/>
            <person name="Lajeunesse T.C."/>
            <person name="Voolstra C.R."/>
        </authorList>
    </citation>
    <scope>NUCLEOTIDE SEQUENCE [LARGE SCALE GENOMIC DNA]</scope>
    <source>
        <strain evidence="1 2">CCMP2467</strain>
    </source>
</reference>
<accession>A0A1Q9EQS7</accession>
<sequence length="157" mass="16767">MSPEGAKHPVARAVAYINTLNASNIYEVILALPFSHALLLLRVVARFFDAVAALPGGDGAALRAKALSAAATLETPCQAALIAAYVHHSEFAATSSARPLLLRLRLQMRSLLQAEKDRIGLSLAGFGHLQRTLKRTSREVLAGAPPKPKAAAKKRRK</sequence>
<evidence type="ECO:0000313" key="1">
    <source>
        <dbReference type="EMBL" id="OLQ09796.1"/>
    </source>
</evidence>
<protein>
    <submittedName>
        <fullName evidence="1">Uncharacterized protein</fullName>
    </submittedName>
</protein>
<organism evidence="1 2">
    <name type="scientific">Symbiodinium microadriaticum</name>
    <name type="common">Dinoflagellate</name>
    <name type="synonym">Zooxanthella microadriatica</name>
    <dbReference type="NCBI Taxonomy" id="2951"/>
    <lineage>
        <taxon>Eukaryota</taxon>
        <taxon>Sar</taxon>
        <taxon>Alveolata</taxon>
        <taxon>Dinophyceae</taxon>
        <taxon>Suessiales</taxon>
        <taxon>Symbiodiniaceae</taxon>
        <taxon>Symbiodinium</taxon>
    </lineage>
</organism>
<dbReference type="Proteomes" id="UP000186817">
    <property type="component" value="Unassembled WGS sequence"/>
</dbReference>